<gene>
    <name evidence="1" type="ORF">PCANC_23139</name>
</gene>
<sequence length="134" mass="15450">MLDPRVDMIQFVFHLPPSVNPYEAVAGKIRHEINLRGDSLSAELSPSSSSCTVVLWLRHRDKRLHFFRFNKLGLIHVELLNEVVLLMLIYSFCAFLDLSTQEFVERGLLRYSTKLILHTTKFSISVAVSWCEIS</sequence>
<proteinExistence type="predicted"/>
<protein>
    <submittedName>
        <fullName evidence="1">Uncharacterized protein</fullName>
    </submittedName>
</protein>
<reference evidence="1 2" key="1">
    <citation type="submission" date="2017-11" db="EMBL/GenBank/DDBJ databases">
        <title>De novo assembly and phasing of dikaryotic genomes from two isolates of Puccinia coronata f. sp. avenae, the causal agent of oat crown rust.</title>
        <authorList>
            <person name="Miller M.E."/>
            <person name="Zhang Y."/>
            <person name="Omidvar V."/>
            <person name="Sperschneider J."/>
            <person name="Schwessinger B."/>
            <person name="Raley C."/>
            <person name="Palmer J.M."/>
            <person name="Garnica D."/>
            <person name="Upadhyaya N."/>
            <person name="Rathjen J."/>
            <person name="Taylor J.M."/>
            <person name="Park R.F."/>
            <person name="Dodds P.N."/>
            <person name="Hirsch C.D."/>
            <person name="Kianian S.F."/>
            <person name="Figueroa M."/>
        </authorList>
    </citation>
    <scope>NUCLEOTIDE SEQUENCE [LARGE SCALE GENOMIC DNA]</scope>
    <source>
        <strain evidence="1">12NC29</strain>
    </source>
</reference>
<evidence type="ECO:0000313" key="1">
    <source>
        <dbReference type="EMBL" id="PLW10613.1"/>
    </source>
</evidence>
<evidence type="ECO:0000313" key="2">
    <source>
        <dbReference type="Proteomes" id="UP000235388"/>
    </source>
</evidence>
<accession>A0A2N5SBH8</accession>
<name>A0A2N5SBH8_9BASI</name>
<dbReference type="Proteomes" id="UP000235388">
    <property type="component" value="Unassembled WGS sequence"/>
</dbReference>
<keyword evidence="2" id="KW-1185">Reference proteome</keyword>
<dbReference type="AlphaFoldDB" id="A0A2N5SBH8"/>
<comment type="caution">
    <text evidence="1">The sequence shown here is derived from an EMBL/GenBank/DDBJ whole genome shotgun (WGS) entry which is preliminary data.</text>
</comment>
<organism evidence="1 2">
    <name type="scientific">Puccinia coronata f. sp. avenae</name>
    <dbReference type="NCBI Taxonomy" id="200324"/>
    <lineage>
        <taxon>Eukaryota</taxon>
        <taxon>Fungi</taxon>
        <taxon>Dikarya</taxon>
        <taxon>Basidiomycota</taxon>
        <taxon>Pucciniomycotina</taxon>
        <taxon>Pucciniomycetes</taxon>
        <taxon>Pucciniales</taxon>
        <taxon>Pucciniaceae</taxon>
        <taxon>Puccinia</taxon>
    </lineage>
</organism>
<dbReference type="EMBL" id="PGCJ01001053">
    <property type="protein sequence ID" value="PLW10613.1"/>
    <property type="molecule type" value="Genomic_DNA"/>
</dbReference>